<dbReference type="RefSeq" id="WP_282433428.1">
    <property type="nucleotide sequence ID" value="NZ_LK996017.1"/>
</dbReference>
<name>A0A098B4P4_DESHA</name>
<organism evidence="1">
    <name type="scientific">Desulfitobacterium hafniense</name>
    <name type="common">Desulfitobacterium frappieri</name>
    <dbReference type="NCBI Taxonomy" id="49338"/>
    <lineage>
        <taxon>Bacteria</taxon>
        <taxon>Bacillati</taxon>
        <taxon>Bacillota</taxon>
        <taxon>Clostridia</taxon>
        <taxon>Eubacteriales</taxon>
        <taxon>Desulfitobacteriaceae</taxon>
        <taxon>Desulfitobacterium</taxon>
    </lineage>
</organism>
<dbReference type="AlphaFoldDB" id="A0A098B4P4"/>
<dbReference type="PATRIC" id="fig|49338.4.peg.3712"/>
<dbReference type="EMBL" id="LK996017">
    <property type="protein sequence ID" value="CDX03340.1"/>
    <property type="molecule type" value="Genomic_DNA"/>
</dbReference>
<proteinExistence type="predicted"/>
<evidence type="ECO:0000313" key="1">
    <source>
        <dbReference type="EMBL" id="CDX03340.1"/>
    </source>
</evidence>
<protein>
    <submittedName>
        <fullName evidence="1">Uncharacterized protein</fullName>
    </submittedName>
</protein>
<reference evidence="1" key="1">
    <citation type="submission" date="2014-07" db="EMBL/GenBank/DDBJ databases">
        <authorList>
            <person name="Hornung V.Bastian."/>
        </authorList>
    </citation>
    <scope>NUCLEOTIDE SEQUENCE</scope>
    <source>
        <strain evidence="1">PCE-S</strain>
    </source>
</reference>
<accession>A0A098B4P4</accession>
<sequence length="41" mass="4917">MDKILEQIERIDRLMQDNTKVMLALMEQINQNLQTLTNNKQ</sequence>
<gene>
    <name evidence="1" type="ORF">DPCES_3454</name>
</gene>